<dbReference type="Proteomes" id="UP000015241">
    <property type="component" value="Unassembled WGS sequence"/>
</dbReference>
<sequence length="73" mass="8293">MLRAFMRRRVDKVSVRVPRRLFDCAGGHGAILQHIVMVSLLHRIGIRSSSNFRNQFAGVSLLHMNDPESSPYS</sequence>
<dbReference type="HOGENOM" id="CLU_2704828_0_0_1"/>
<accession>S8EG18</accession>
<organism evidence="1 2">
    <name type="scientific">Fomitopsis schrenkii</name>
    <name type="common">Brown rot fungus</name>
    <dbReference type="NCBI Taxonomy" id="2126942"/>
    <lineage>
        <taxon>Eukaryota</taxon>
        <taxon>Fungi</taxon>
        <taxon>Dikarya</taxon>
        <taxon>Basidiomycota</taxon>
        <taxon>Agaricomycotina</taxon>
        <taxon>Agaricomycetes</taxon>
        <taxon>Polyporales</taxon>
        <taxon>Fomitopsis</taxon>
    </lineage>
</organism>
<dbReference type="AlphaFoldDB" id="S8EG18"/>
<protein>
    <submittedName>
        <fullName evidence="1">Uncharacterized protein</fullName>
    </submittedName>
</protein>
<evidence type="ECO:0000313" key="1">
    <source>
        <dbReference type="EMBL" id="EPT02169.1"/>
    </source>
</evidence>
<proteinExistence type="predicted"/>
<evidence type="ECO:0000313" key="2">
    <source>
        <dbReference type="Proteomes" id="UP000015241"/>
    </source>
</evidence>
<gene>
    <name evidence="1" type="ORF">FOMPIDRAFT_161023</name>
</gene>
<keyword evidence="2" id="KW-1185">Reference proteome</keyword>
<dbReference type="InParanoid" id="S8EG18"/>
<name>S8EG18_FOMSC</name>
<dbReference type="EMBL" id="KE504137">
    <property type="protein sequence ID" value="EPT02169.1"/>
    <property type="molecule type" value="Genomic_DNA"/>
</dbReference>
<reference evidence="1 2" key="1">
    <citation type="journal article" date="2012" name="Science">
        <title>The Paleozoic origin of enzymatic lignin decomposition reconstructed from 31 fungal genomes.</title>
        <authorList>
            <person name="Floudas D."/>
            <person name="Binder M."/>
            <person name="Riley R."/>
            <person name="Barry K."/>
            <person name="Blanchette R.A."/>
            <person name="Henrissat B."/>
            <person name="Martinez A.T."/>
            <person name="Otillar R."/>
            <person name="Spatafora J.W."/>
            <person name="Yadav J.S."/>
            <person name="Aerts A."/>
            <person name="Benoit I."/>
            <person name="Boyd A."/>
            <person name="Carlson A."/>
            <person name="Copeland A."/>
            <person name="Coutinho P.M."/>
            <person name="de Vries R.P."/>
            <person name="Ferreira P."/>
            <person name="Findley K."/>
            <person name="Foster B."/>
            <person name="Gaskell J."/>
            <person name="Glotzer D."/>
            <person name="Gorecki P."/>
            <person name="Heitman J."/>
            <person name="Hesse C."/>
            <person name="Hori C."/>
            <person name="Igarashi K."/>
            <person name="Jurgens J.A."/>
            <person name="Kallen N."/>
            <person name="Kersten P."/>
            <person name="Kohler A."/>
            <person name="Kuees U."/>
            <person name="Kumar T.K.A."/>
            <person name="Kuo A."/>
            <person name="LaButti K."/>
            <person name="Larrondo L.F."/>
            <person name="Lindquist E."/>
            <person name="Ling A."/>
            <person name="Lombard V."/>
            <person name="Lucas S."/>
            <person name="Lundell T."/>
            <person name="Martin R."/>
            <person name="McLaughlin D.J."/>
            <person name="Morgenstern I."/>
            <person name="Morin E."/>
            <person name="Murat C."/>
            <person name="Nagy L.G."/>
            <person name="Nolan M."/>
            <person name="Ohm R.A."/>
            <person name="Patyshakuliyeva A."/>
            <person name="Rokas A."/>
            <person name="Ruiz-Duenas F.J."/>
            <person name="Sabat G."/>
            <person name="Salamov A."/>
            <person name="Samejima M."/>
            <person name="Schmutz J."/>
            <person name="Slot J.C."/>
            <person name="St John F."/>
            <person name="Stenlid J."/>
            <person name="Sun H."/>
            <person name="Sun S."/>
            <person name="Syed K."/>
            <person name="Tsang A."/>
            <person name="Wiebenga A."/>
            <person name="Young D."/>
            <person name="Pisabarro A."/>
            <person name="Eastwood D.C."/>
            <person name="Martin F."/>
            <person name="Cullen D."/>
            <person name="Grigoriev I.V."/>
            <person name="Hibbett D.S."/>
        </authorList>
    </citation>
    <scope>NUCLEOTIDE SEQUENCE</scope>
    <source>
        <strain evidence="2">FP-58527</strain>
    </source>
</reference>